<proteinExistence type="predicted"/>
<name>A0A0D2N189_HYPSF</name>
<dbReference type="SUPFAM" id="SSF54427">
    <property type="entry name" value="NTF2-like"/>
    <property type="match status" value="1"/>
</dbReference>
<dbReference type="OMA" id="TEHGPEW"/>
<dbReference type="OrthoDB" id="3352776at2759"/>
<dbReference type="Gene3D" id="3.10.450.50">
    <property type="match status" value="1"/>
</dbReference>
<evidence type="ECO:0000313" key="2">
    <source>
        <dbReference type="Proteomes" id="UP000054270"/>
    </source>
</evidence>
<evidence type="ECO:0000313" key="1">
    <source>
        <dbReference type="EMBL" id="KJA30133.1"/>
    </source>
</evidence>
<dbReference type="EMBL" id="KN817518">
    <property type="protein sequence ID" value="KJA30133.1"/>
    <property type="molecule type" value="Genomic_DNA"/>
</dbReference>
<keyword evidence="2" id="KW-1185">Reference proteome</keyword>
<dbReference type="STRING" id="945553.A0A0D2N189"/>
<reference evidence="2" key="1">
    <citation type="submission" date="2014-04" db="EMBL/GenBank/DDBJ databases">
        <title>Evolutionary Origins and Diversification of the Mycorrhizal Mutualists.</title>
        <authorList>
            <consortium name="DOE Joint Genome Institute"/>
            <consortium name="Mycorrhizal Genomics Consortium"/>
            <person name="Kohler A."/>
            <person name="Kuo A."/>
            <person name="Nagy L.G."/>
            <person name="Floudas D."/>
            <person name="Copeland A."/>
            <person name="Barry K.W."/>
            <person name="Cichocki N."/>
            <person name="Veneault-Fourrey C."/>
            <person name="LaButti K."/>
            <person name="Lindquist E.A."/>
            <person name="Lipzen A."/>
            <person name="Lundell T."/>
            <person name="Morin E."/>
            <person name="Murat C."/>
            <person name="Riley R."/>
            <person name="Ohm R."/>
            <person name="Sun H."/>
            <person name="Tunlid A."/>
            <person name="Henrissat B."/>
            <person name="Grigoriev I.V."/>
            <person name="Hibbett D.S."/>
            <person name="Martin F."/>
        </authorList>
    </citation>
    <scope>NUCLEOTIDE SEQUENCE [LARGE SCALE GENOMIC DNA]</scope>
    <source>
        <strain evidence="2">FD-334 SS-4</strain>
    </source>
</reference>
<organism evidence="1 2">
    <name type="scientific">Hypholoma sublateritium (strain FD-334 SS-4)</name>
    <dbReference type="NCBI Taxonomy" id="945553"/>
    <lineage>
        <taxon>Eukaryota</taxon>
        <taxon>Fungi</taxon>
        <taxon>Dikarya</taxon>
        <taxon>Basidiomycota</taxon>
        <taxon>Agaricomycotina</taxon>
        <taxon>Agaricomycetes</taxon>
        <taxon>Agaricomycetidae</taxon>
        <taxon>Agaricales</taxon>
        <taxon>Agaricineae</taxon>
        <taxon>Strophariaceae</taxon>
        <taxon>Hypholoma</taxon>
    </lineage>
</organism>
<dbReference type="AlphaFoldDB" id="A0A0D2N189"/>
<dbReference type="Proteomes" id="UP000054270">
    <property type="component" value="Unassembled WGS sequence"/>
</dbReference>
<sequence>MPSRDKLLRSAQTFCDAFSEKQDVQTLLSYFSATHEVSAIEYGLPVLAAFLGKPFKGKSGIRQYFELIGSLLSYNNMSFSEYLVDSETMKVSVKGAATFTWLSTGQSWDEIFTYTLDFDDELKLVRYQVWADSGAAFLAGHGKLRPESELHTTT</sequence>
<protein>
    <recommendedName>
        <fullName evidence="3">SnoaL-like domain-containing protein</fullName>
    </recommendedName>
</protein>
<evidence type="ECO:0008006" key="3">
    <source>
        <dbReference type="Google" id="ProtNLM"/>
    </source>
</evidence>
<gene>
    <name evidence="1" type="ORF">HYPSUDRAFT_210925</name>
</gene>
<dbReference type="InterPro" id="IPR032710">
    <property type="entry name" value="NTF2-like_dom_sf"/>
</dbReference>
<accession>A0A0D2N189</accession>